<evidence type="ECO:0000256" key="1">
    <source>
        <dbReference type="ARBA" id="ARBA00004236"/>
    </source>
</evidence>
<feature type="domain" description="Glycosyltransferase 2-like" evidence="7">
    <location>
        <begin position="43"/>
        <end position="215"/>
    </location>
</feature>
<dbReference type="PANTHER" id="PTHR43646:SF2">
    <property type="entry name" value="GLYCOSYLTRANSFERASE 2-LIKE DOMAIN-CONTAINING PROTEIN"/>
    <property type="match status" value="1"/>
</dbReference>
<comment type="subcellular location">
    <subcellularLocation>
        <location evidence="1">Cell membrane</location>
    </subcellularLocation>
</comment>
<feature type="transmembrane region" description="Helical" evidence="6">
    <location>
        <begin position="310"/>
        <end position="331"/>
    </location>
</feature>
<sequence>MTFIILAHLLLVGFVFVYLSSNMIDLKRLTPASGPLAKSPRVSVCIPARNESRDIGACLESLARQDYDNFEVVAIDDNSEDGTGEIIRSYAERYSNFTALQGGPLPEGWLGKPYALHQAQAHANGDILIFTDADLKFEPNALSTAIHATSLYDFDAMTLMPATTFGSFWERCVQPVIFGFIAGLTRFGKVNQRDDKSAIGFGAFLMFRRDVYEAIGGHESVKSEILEDIGLGKRIKKCGYRLFVADGKAIFSIRMYHSLKEIWTGWRKNIFLALKRSPLRNFFYIFMINNFVGGPFLLTAFAWADGAAGWALALCLLSLILYLLTALGLCVELGLKAWYAFTFPLGALVMSGIMLDSMFQIMFRKRSEWRGRVYSQ</sequence>
<dbReference type="SUPFAM" id="SSF53448">
    <property type="entry name" value="Nucleotide-diphospho-sugar transferases"/>
    <property type="match status" value="1"/>
</dbReference>
<protein>
    <submittedName>
        <fullName evidence="8">Glycosyltransferase</fullName>
    </submittedName>
</protein>
<keyword evidence="6" id="KW-0812">Transmembrane</keyword>
<feature type="transmembrane region" description="Helical" evidence="6">
    <location>
        <begin position="338"/>
        <end position="363"/>
    </location>
</feature>
<dbReference type="Proteomes" id="UP000594464">
    <property type="component" value="Chromosome"/>
</dbReference>
<dbReference type="Pfam" id="PF00535">
    <property type="entry name" value="Glycos_transf_2"/>
    <property type="match status" value="1"/>
</dbReference>
<dbReference type="KEGG" id="nva:G3M78_13440"/>
<evidence type="ECO:0000259" key="7">
    <source>
        <dbReference type="Pfam" id="PF00535"/>
    </source>
</evidence>
<name>A0A7T0C4G7_9BACT</name>
<evidence type="ECO:0000256" key="2">
    <source>
        <dbReference type="ARBA" id="ARBA00022475"/>
    </source>
</evidence>
<evidence type="ECO:0000256" key="5">
    <source>
        <dbReference type="ARBA" id="ARBA00023136"/>
    </source>
</evidence>
<dbReference type="InterPro" id="IPR029044">
    <property type="entry name" value="Nucleotide-diphossugar_trans"/>
</dbReference>
<dbReference type="AlphaFoldDB" id="A0A7T0C4G7"/>
<dbReference type="EMBL" id="CP048620">
    <property type="protein sequence ID" value="QPJ66343.1"/>
    <property type="molecule type" value="Genomic_DNA"/>
</dbReference>
<organism evidence="8 9">
    <name type="scientific">Candidatus Nitrohelix vancouverensis</name>
    <dbReference type="NCBI Taxonomy" id="2705534"/>
    <lineage>
        <taxon>Bacteria</taxon>
        <taxon>Pseudomonadati</taxon>
        <taxon>Nitrospinota/Tectimicrobiota group</taxon>
        <taxon>Nitrospinota</taxon>
        <taxon>Nitrospinia</taxon>
        <taxon>Nitrospinales</taxon>
        <taxon>Nitrospinaceae</taxon>
        <taxon>Candidatus Nitrohelix</taxon>
    </lineage>
</organism>
<dbReference type="PANTHER" id="PTHR43646">
    <property type="entry name" value="GLYCOSYLTRANSFERASE"/>
    <property type="match status" value="1"/>
</dbReference>
<reference evidence="9" key="1">
    <citation type="submission" date="2020-02" db="EMBL/GenBank/DDBJ databases">
        <title>Genomic and physiological characterization of two novel Nitrospinaceae genera.</title>
        <authorList>
            <person name="Mueller A.J."/>
            <person name="Jung M.-Y."/>
            <person name="Strachan C.R."/>
            <person name="Herbold C.W."/>
            <person name="Kirkegaard R.H."/>
            <person name="Daims H."/>
        </authorList>
    </citation>
    <scope>NUCLEOTIDE SEQUENCE [LARGE SCALE GENOMIC DNA]</scope>
</reference>
<keyword evidence="5 6" id="KW-0472">Membrane</keyword>
<accession>A0A7T0C4G7</accession>
<evidence type="ECO:0000256" key="6">
    <source>
        <dbReference type="SAM" id="Phobius"/>
    </source>
</evidence>
<keyword evidence="3" id="KW-0328">Glycosyltransferase</keyword>
<keyword evidence="6" id="KW-1133">Transmembrane helix</keyword>
<evidence type="ECO:0000256" key="3">
    <source>
        <dbReference type="ARBA" id="ARBA00022676"/>
    </source>
</evidence>
<evidence type="ECO:0000256" key="4">
    <source>
        <dbReference type="ARBA" id="ARBA00022679"/>
    </source>
</evidence>
<feature type="transmembrane region" description="Helical" evidence="6">
    <location>
        <begin position="6"/>
        <end position="24"/>
    </location>
</feature>
<gene>
    <name evidence="8" type="ORF">G3M78_13440</name>
</gene>
<dbReference type="InterPro" id="IPR001173">
    <property type="entry name" value="Glyco_trans_2-like"/>
</dbReference>
<evidence type="ECO:0000313" key="8">
    <source>
        <dbReference type="EMBL" id="QPJ66343.1"/>
    </source>
</evidence>
<feature type="transmembrane region" description="Helical" evidence="6">
    <location>
        <begin position="282"/>
        <end position="304"/>
    </location>
</feature>
<dbReference type="Gene3D" id="3.90.550.10">
    <property type="entry name" value="Spore Coat Polysaccharide Biosynthesis Protein SpsA, Chain A"/>
    <property type="match status" value="1"/>
</dbReference>
<dbReference type="GO" id="GO:0005886">
    <property type="term" value="C:plasma membrane"/>
    <property type="evidence" value="ECO:0007669"/>
    <property type="project" value="UniProtKB-SubCell"/>
</dbReference>
<evidence type="ECO:0000313" key="9">
    <source>
        <dbReference type="Proteomes" id="UP000594464"/>
    </source>
</evidence>
<keyword evidence="2" id="KW-1003">Cell membrane</keyword>
<dbReference type="GO" id="GO:0016757">
    <property type="term" value="F:glycosyltransferase activity"/>
    <property type="evidence" value="ECO:0007669"/>
    <property type="project" value="UniProtKB-KW"/>
</dbReference>
<proteinExistence type="predicted"/>
<keyword evidence="4 8" id="KW-0808">Transferase</keyword>